<dbReference type="InterPro" id="IPR005119">
    <property type="entry name" value="LysR_subst-bd"/>
</dbReference>
<evidence type="ECO:0000313" key="7">
    <source>
        <dbReference type="Proteomes" id="UP000321181"/>
    </source>
</evidence>
<dbReference type="PROSITE" id="PS50931">
    <property type="entry name" value="HTH_LYSR"/>
    <property type="match status" value="1"/>
</dbReference>
<evidence type="ECO:0000256" key="1">
    <source>
        <dbReference type="ARBA" id="ARBA00009437"/>
    </source>
</evidence>
<accession>A0A512D9C5</accession>
<dbReference type="InterPro" id="IPR036390">
    <property type="entry name" value="WH_DNA-bd_sf"/>
</dbReference>
<name>A0A512D9C5_9CELL</name>
<dbReference type="PANTHER" id="PTHR30346:SF29">
    <property type="entry name" value="LYSR SUBSTRATE-BINDING"/>
    <property type="match status" value="1"/>
</dbReference>
<dbReference type="RefSeq" id="WP_146900330.1">
    <property type="nucleotide sequence ID" value="NZ_BAAARM010000001.1"/>
</dbReference>
<dbReference type="Gene3D" id="3.40.190.10">
    <property type="entry name" value="Periplasmic binding protein-like II"/>
    <property type="match status" value="2"/>
</dbReference>
<dbReference type="SUPFAM" id="SSF53850">
    <property type="entry name" value="Periplasmic binding protein-like II"/>
    <property type="match status" value="1"/>
</dbReference>
<evidence type="ECO:0000313" key="6">
    <source>
        <dbReference type="EMBL" id="GEO33086.1"/>
    </source>
</evidence>
<sequence length="307" mass="32807">MDIRALEALRAVRTHRGVTAAAAVLHVTPSAVSQQLSTLQRDVGVQLTERVGRGLRLTAAGDALADAAVDVAVALEKARAACETFLEHPGGRVSVSAFQSGAELLLPELLTRVRALGTIDLELLDEDVAQDDFVPLTDRVDVVIAHRPDGESASAGWAQSEPGRGLVVVPLFREPLDVAVPLDHPLAGRDAVRPEDVVGEDWIAVREGFPVAGVLAGVSSGTDRAPRVSQRINDFHVVAALVAAGHGVALLPRHTFGRHPAIRLLPLRGIRAARRVDVLMRRDRAERIVVRRVVDELIAMTAALDRG</sequence>
<gene>
    <name evidence="6" type="ORF">CAE01nite_08110</name>
</gene>
<keyword evidence="3" id="KW-0238">DNA-binding</keyword>
<protein>
    <submittedName>
        <fullName evidence="6">LysR family transcriptional regulator</fullName>
    </submittedName>
</protein>
<feature type="domain" description="HTH lysR-type" evidence="5">
    <location>
        <begin position="1"/>
        <end position="58"/>
    </location>
</feature>
<dbReference type="GO" id="GO:0003677">
    <property type="term" value="F:DNA binding"/>
    <property type="evidence" value="ECO:0007669"/>
    <property type="project" value="UniProtKB-KW"/>
</dbReference>
<dbReference type="GO" id="GO:0003700">
    <property type="term" value="F:DNA-binding transcription factor activity"/>
    <property type="evidence" value="ECO:0007669"/>
    <property type="project" value="InterPro"/>
</dbReference>
<evidence type="ECO:0000256" key="2">
    <source>
        <dbReference type="ARBA" id="ARBA00023015"/>
    </source>
</evidence>
<organism evidence="6 7">
    <name type="scientific">Cellulomonas aerilata</name>
    <dbReference type="NCBI Taxonomy" id="515326"/>
    <lineage>
        <taxon>Bacteria</taxon>
        <taxon>Bacillati</taxon>
        <taxon>Actinomycetota</taxon>
        <taxon>Actinomycetes</taxon>
        <taxon>Micrococcales</taxon>
        <taxon>Cellulomonadaceae</taxon>
        <taxon>Cellulomonas</taxon>
    </lineage>
</organism>
<dbReference type="SUPFAM" id="SSF46785">
    <property type="entry name" value="Winged helix' DNA-binding domain"/>
    <property type="match status" value="1"/>
</dbReference>
<dbReference type="PANTHER" id="PTHR30346">
    <property type="entry name" value="TRANSCRIPTIONAL DUAL REGULATOR HCAR-RELATED"/>
    <property type="match status" value="1"/>
</dbReference>
<dbReference type="InterPro" id="IPR000847">
    <property type="entry name" value="LysR_HTH_N"/>
</dbReference>
<keyword evidence="4" id="KW-0804">Transcription</keyword>
<dbReference type="Pfam" id="PF03466">
    <property type="entry name" value="LysR_substrate"/>
    <property type="match status" value="1"/>
</dbReference>
<dbReference type="AlphaFoldDB" id="A0A512D9C5"/>
<dbReference type="Pfam" id="PF00126">
    <property type="entry name" value="HTH_1"/>
    <property type="match status" value="1"/>
</dbReference>
<evidence type="ECO:0000256" key="3">
    <source>
        <dbReference type="ARBA" id="ARBA00023125"/>
    </source>
</evidence>
<dbReference type="Gene3D" id="1.10.10.10">
    <property type="entry name" value="Winged helix-like DNA-binding domain superfamily/Winged helix DNA-binding domain"/>
    <property type="match status" value="1"/>
</dbReference>
<dbReference type="Proteomes" id="UP000321181">
    <property type="component" value="Unassembled WGS sequence"/>
</dbReference>
<keyword evidence="7" id="KW-1185">Reference proteome</keyword>
<dbReference type="OrthoDB" id="4131546at2"/>
<evidence type="ECO:0000256" key="4">
    <source>
        <dbReference type="ARBA" id="ARBA00023163"/>
    </source>
</evidence>
<reference evidence="6 7" key="1">
    <citation type="submission" date="2019-07" db="EMBL/GenBank/DDBJ databases">
        <title>Whole genome shotgun sequence of Cellulomonas aerilata NBRC 106308.</title>
        <authorList>
            <person name="Hosoyama A."/>
            <person name="Uohara A."/>
            <person name="Ohji S."/>
            <person name="Ichikawa N."/>
        </authorList>
    </citation>
    <scope>NUCLEOTIDE SEQUENCE [LARGE SCALE GENOMIC DNA]</scope>
    <source>
        <strain evidence="6 7">NBRC 106308</strain>
    </source>
</reference>
<comment type="caution">
    <text evidence="6">The sequence shown here is derived from an EMBL/GenBank/DDBJ whole genome shotgun (WGS) entry which is preliminary data.</text>
</comment>
<comment type="similarity">
    <text evidence="1">Belongs to the LysR transcriptional regulatory family.</text>
</comment>
<dbReference type="InterPro" id="IPR036388">
    <property type="entry name" value="WH-like_DNA-bd_sf"/>
</dbReference>
<proteinExistence type="inferred from homology"/>
<dbReference type="GO" id="GO:0032993">
    <property type="term" value="C:protein-DNA complex"/>
    <property type="evidence" value="ECO:0007669"/>
    <property type="project" value="TreeGrafter"/>
</dbReference>
<keyword evidence="2" id="KW-0805">Transcription regulation</keyword>
<evidence type="ECO:0000259" key="5">
    <source>
        <dbReference type="PROSITE" id="PS50931"/>
    </source>
</evidence>
<dbReference type="EMBL" id="BJYY01000002">
    <property type="protein sequence ID" value="GEO33086.1"/>
    <property type="molecule type" value="Genomic_DNA"/>
</dbReference>